<dbReference type="InParanoid" id="K3Z186"/>
<dbReference type="Proteomes" id="UP000004995">
    <property type="component" value="Unassembled WGS sequence"/>
</dbReference>
<proteinExistence type="predicted"/>
<keyword evidence="2" id="KW-1185">Reference proteome</keyword>
<protein>
    <submittedName>
        <fullName evidence="1">Uncharacterized protein</fullName>
    </submittedName>
</protein>
<sequence length="43" mass="5066">MSYWIFMFKGMCPVSHKNRSSKFNSQNLINISIKPLMNPLMCK</sequence>
<dbReference type="HOGENOM" id="CLU_3243072_0_0_1"/>
<name>K3Z186_SETIT</name>
<evidence type="ECO:0000313" key="2">
    <source>
        <dbReference type="Proteomes" id="UP000004995"/>
    </source>
</evidence>
<reference evidence="1" key="2">
    <citation type="submission" date="2018-08" db="UniProtKB">
        <authorList>
            <consortium name="EnsemblPlants"/>
        </authorList>
    </citation>
    <scope>IDENTIFICATION</scope>
    <source>
        <strain evidence="1">Yugu1</strain>
    </source>
</reference>
<accession>K3Z186</accession>
<dbReference type="EMBL" id="AGNK02000336">
    <property type="status" value="NOT_ANNOTATED_CDS"/>
    <property type="molecule type" value="Genomic_DNA"/>
</dbReference>
<organism evidence="1 2">
    <name type="scientific">Setaria italica</name>
    <name type="common">Foxtail millet</name>
    <name type="synonym">Panicum italicum</name>
    <dbReference type="NCBI Taxonomy" id="4555"/>
    <lineage>
        <taxon>Eukaryota</taxon>
        <taxon>Viridiplantae</taxon>
        <taxon>Streptophyta</taxon>
        <taxon>Embryophyta</taxon>
        <taxon>Tracheophyta</taxon>
        <taxon>Spermatophyta</taxon>
        <taxon>Magnoliopsida</taxon>
        <taxon>Liliopsida</taxon>
        <taxon>Poales</taxon>
        <taxon>Poaceae</taxon>
        <taxon>PACMAD clade</taxon>
        <taxon>Panicoideae</taxon>
        <taxon>Panicodae</taxon>
        <taxon>Paniceae</taxon>
        <taxon>Cenchrinae</taxon>
        <taxon>Setaria</taxon>
    </lineage>
</organism>
<dbReference type="EnsemblPlants" id="KQL29753">
    <property type="protein sequence ID" value="KQL29753"/>
    <property type="gene ID" value="SETIT_020304mg"/>
</dbReference>
<dbReference type="AlphaFoldDB" id="K3Z186"/>
<dbReference type="Gramene" id="KQL29753">
    <property type="protein sequence ID" value="KQL29753"/>
    <property type="gene ID" value="SETIT_020304mg"/>
</dbReference>
<evidence type="ECO:0000313" key="1">
    <source>
        <dbReference type="EnsemblPlants" id="KQL29753"/>
    </source>
</evidence>
<reference evidence="2" key="1">
    <citation type="journal article" date="2012" name="Nat. Biotechnol.">
        <title>Reference genome sequence of the model plant Setaria.</title>
        <authorList>
            <person name="Bennetzen J.L."/>
            <person name="Schmutz J."/>
            <person name="Wang H."/>
            <person name="Percifield R."/>
            <person name="Hawkins J."/>
            <person name="Pontaroli A.C."/>
            <person name="Estep M."/>
            <person name="Feng L."/>
            <person name="Vaughn J.N."/>
            <person name="Grimwood J."/>
            <person name="Jenkins J."/>
            <person name="Barry K."/>
            <person name="Lindquist E."/>
            <person name="Hellsten U."/>
            <person name="Deshpande S."/>
            <person name="Wang X."/>
            <person name="Wu X."/>
            <person name="Mitros T."/>
            <person name="Triplett J."/>
            <person name="Yang X."/>
            <person name="Ye C.Y."/>
            <person name="Mauro-Herrera M."/>
            <person name="Wang L."/>
            <person name="Li P."/>
            <person name="Sharma M."/>
            <person name="Sharma R."/>
            <person name="Ronald P.C."/>
            <person name="Panaud O."/>
            <person name="Kellogg E.A."/>
            <person name="Brutnell T.P."/>
            <person name="Doust A.N."/>
            <person name="Tuskan G.A."/>
            <person name="Rokhsar D."/>
            <person name="Devos K.M."/>
        </authorList>
    </citation>
    <scope>NUCLEOTIDE SEQUENCE [LARGE SCALE GENOMIC DNA]</scope>
    <source>
        <strain evidence="2">cv. Yugu1</strain>
    </source>
</reference>